<evidence type="ECO:0000313" key="1">
    <source>
        <dbReference type="EMBL" id="OXA59503.1"/>
    </source>
</evidence>
<gene>
    <name evidence="1" type="ORF">Fcan01_05396</name>
</gene>
<dbReference type="AlphaFoldDB" id="A0A226EPF1"/>
<protein>
    <submittedName>
        <fullName evidence="1">Uncharacterized protein</fullName>
    </submittedName>
</protein>
<comment type="caution">
    <text evidence="1">The sequence shown here is derived from an EMBL/GenBank/DDBJ whole genome shotgun (WGS) entry which is preliminary data.</text>
</comment>
<keyword evidence="2" id="KW-1185">Reference proteome</keyword>
<sequence length="126" mass="14602">MIKTVHDYRAIDDFLAKKDPKCDRTNVIYLIGSYKLVNESMLLDVDGTRTSFQMFDLLELFDENSFQSKLSDYGYMAVFCEKRKANLLGVDIGHIFSNVPHHNFPLEYSIICEFKHGTPCFDESDE</sequence>
<name>A0A226EPF1_FOLCA</name>
<feature type="non-terminal residue" evidence="1">
    <location>
        <position position="126"/>
    </location>
</feature>
<accession>A0A226EPF1</accession>
<organism evidence="1 2">
    <name type="scientific">Folsomia candida</name>
    <name type="common">Springtail</name>
    <dbReference type="NCBI Taxonomy" id="158441"/>
    <lineage>
        <taxon>Eukaryota</taxon>
        <taxon>Metazoa</taxon>
        <taxon>Ecdysozoa</taxon>
        <taxon>Arthropoda</taxon>
        <taxon>Hexapoda</taxon>
        <taxon>Collembola</taxon>
        <taxon>Entomobryomorpha</taxon>
        <taxon>Isotomoidea</taxon>
        <taxon>Isotomidae</taxon>
        <taxon>Proisotominae</taxon>
        <taxon>Folsomia</taxon>
    </lineage>
</organism>
<dbReference type="EMBL" id="LNIX01000002">
    <property type="protein sequence ID" value="OXA59503.1"/>
    <property type="molecule type" value="Genomic_DNA"/>
</dbReference>
<proteinExistence type="predicted"/>
<reference evidence="1 2" key="1">
    <citation type="submission" date="2015-12" db="EMBL/GenBank/DDBJ databases">
        <title>The genome of Folsomia candida.</title>
        <authorList>
            <person name="Faddeeva A."/>
            <person name="Derks M.F."/>
            <person name="Anvar Y."/>
            <person name="Smit S."/>
            <person name="Van Straalen N."/>
            <person name="Roelofs D."/>
        </authorList>
    </citation>
    <scope>NUCLEOTIDE SEQUENCE [LARGE SCALE GENOMIC DNA]</scope>
    <source>
        <strain evidence="1 2">VU population</strain>
        <tissue evidence="1">Whole body</tissue>
    </source>
</reference>
<evidence type="ECO:0000313" key="2">
    <source>
        <dbReference type="Proteomes" id="UP000198287"/>
    </source>
</evidence>
<dbReference type="Proteomes" id="UP000198287">
    <property type="component" value="Unassembled WGS sequence"/>
</dbReference>